<dbReference type="EC" id="2.7.13.3" evidence="4"/>
<accession>A0A3N4MYQ8</accession>
<dbReference type="InterPro" id="IPR013783">
    <property type="entry name" value="Ig-like_fold"/>
</dbReference>
<keyword evidence="6" id="KW-0004">4Fe-4S</keyword>
<dbReference type="Gene3D" id="1.20.5.1930">
    <property type="match status" value="1"/>
</dbReference>
<comment type="function">
    <text evidence="12">Member of the two-component regulatory system NreB/NreC involved in the control of dissimilatory nitrate/nitrite reduction in response to oxygen. NreB functions as a direct oxygen sensor histidine kinase which is autophosphorylated, in the absence of oxygen, probably at the conserved histidine residue, and transfers its phosphate group probably to a conserved aspartate residue of NreC. NreB/NreC activates the expression of the nitrate (narGHJI) and nitrite (nir) reductase operons, as well as the putative nitrate transporter gene narT.</text>
</comment>
<dbReference type="Gene3D" id="2.60.40.10">
    <property type="entry name" value="Immunoglobulins"/>
    <property type="match status" value="1"/>
</dbReference>
<dbReference type="PANTHER" id="PTHR43547">
    <property type="entry name" value="TWO-COMPONENT HISTIDINE KINASE"/>
    <property type="match status" value="1"/>
</dbReference>
<evidence type="ECO:0000256" key="8">
    <source>
        <dbReference type="ARBA" id="ARBA00022553"/>
    </source>
</evidence>
<evidence type="ECO:0000256" key="7">
    <source>
        <dbReference type="ARBA" id="ARBA00022490"/>
    </source>
</evidence>
<reference evidence="17" key="1">
    <citation type="submission" date="2018-11" db="EMBL/GenBank/DDBJ databases">
        <title>Chitinophaga lutea sp.nov., isolate from arsenic contaminated soil.</title>
        <authorList>
            <person name="Zong Y."/>
        </authorList>
    </citation>
    <scope>NUCLEOTIDE SEQUENCE [LARGE SCALE GENOMIC DNA]</scope>
    <source>
        <strain evidence="17">YLT18</strain>
    </source>
</reference>
<evidence type="ECO:0000256" key="2">
    <source>
        <dbReference type="ARBA" id="ARBA00001966"/>
    </source>
</evidence>
<keyword evidence="8" id="KW-0597">Phosphoprotein</keyword>
<proteinExistence type="predicted"/>
<feature type="transmembrane region" description="Helical" evidence="14">
    <location>
        <begin position="808"/>
        <end position="825"/>
    </location>
</feature>
<feature type="domain" description="Histidine kinase" evidence="15">
    <location>
        <begin position="846"/>
        <end position="1038"/>
    </location>
</feature>
<dbReference type="EMBL" id="RMBX01000007">
    <property type="protein sequence ID" value="RPD40553.1"/>
    <property type="molecule type" value="Genomic_DNA"/>
</dbReference>
<dbReference type="Pfam" id="PF07494">
    <property type="entry name" value="Reg_prop"/>
    <property type="match status" value="2"/>
</dbReference>
<dbReference type="GO" id="GO:0016020">
    <property type="term" value="C:membrane"/>
    <property type="evidence" value="ECO:0007669"/>
    <property type="project" value="InterPro"/>
</dbReference>
<evidence type="ECO:0000259" key="15">
    <source>
        <dbReference type="PROSITE" id="PS50109"/>
    </source>
</evidence>
<dbReference type="InterPro" id="IPR011110">
    <property type="entry name" value="Reg_prop"/>
</dbReference>
<evidence type="ECO:0000256" key="10">
    <source>
        <dbReference type="ARBA" id="ARBA00023004"/>
    </source>
</evidence>
<dbReference type="InterPro" id="IPR003594">
    <property type="entry name" value="HATPase_dom"/>
</dbReference>
<dbReference type="GO" id="GO:0051539">
    <property type="term" value="F:4 iron, 4 sulfur cluster binding"/>
    <property type="evidence" value="ECO:0007669"/>
    <property type="project" value="UniProtKB-KW"/>
</dbReference>
<dbReference type="InterPro" id="IPR015943">
    <property type="entry name" value="WD40/YVTN_repeat-like_dom_sf"/>
</dbReference>
<dbReference type="OrthoDB" id="9778366at2"/>
<sequence>MSCRNNRSKRLILRDQFTMQASLKDICRFTIMLFVLQLYAAHAMPQRHLYSRLTVEDGLRSNYVNTVYQDRKGFMWVGTDGGLQRYDGRQFEYFPFLEIPGIAQEEAKFILETKDNLLWVMFSTCAVTYDYIKQEVHKVPLIGYENTAVRATQFFQDSRGRIWLCTAEHGAFLLDEKARAFVPFSRLFTNCRGFNVCSMAEDSVTHQFWLGTDKGLALLDFSQKTCYTASYNPDHIPALDVPGLQKNITRLFGDSRQGLYINTWAYQAEHPDFHHYDLLSGKLSGDLLHIGALTFMMEDQQGNVWSAGDKLWRFSDNGRTAQEFARDQFARYGLDYTDMFCLEEDNMQNMWIGTSNGIFIFNYNKQQFRTTPFKPATDNRPWPLLEATDIWQHPNGDVWVTSWGQGLLIYDSTLSHLKKQLKHPSDFKYNMLWCMQLLPDGRVVIGAQHANLLLVNPAGWKVEYRKLDALDNRTVRSIALDPDGNLWLGTQWGILAKWNYKHNTIRTWTDGLYRQGRFLWQHIQDLHADRHHNIWVGTSGHGLLKMDTAGRILQRYAVNESRHPLPGNNIRNISPMGADRLVIASGGISLLDITTGKVLNTITEEHGLPVHIITNVLPVNNQAVFFTTNFSAGKVNLVNRKVVHYGRNYGVADETFQLPTTCRLRSGHVVFGSTKSMITFYPDSLLEPERPPDVRIHFFKTGEDVQPSYSPMVADGIPSMVLQYKNCTFTIGYTSLAYLEQDNLTYYYRLDGIDNQWIRANKRQYVNYSNLSPGNYTFRVYCENGEGLATKNITTMTILIQKPVWQKGWFYGVLALLTGGLIYVIHRLRVNRLLATEQVRRRIARDLHDDMGSTLTSINIMSSMARRNAVQEDMSKTQDFLVKIGESTTRMMESMDDIVWSINPLNDSTPRVIARMREFTTSMLEARQIGFTFSIDEKIYSRKLKLESRHDFFMIYKETITNIAKYAHCTFTDIRIQLRKGQLVLRVQDNGIGFNVNEAGEGDGLMNMQRRAYRMGGQLSIQSQIGKGTVITLMFPTT</sequence>
<evidence type="ECO:0000256" key="9">
    <source>
        <dbReference type="ARBA" id="ARBA00022723"/>
    </source>
</evidence>
<evidence type="ECO:0000256" key="1">
    <source>
        <dbReference type="ARBA" id="ARBA00000085"/>
    </source>
</evidence>
<evidence type="ECO:0000256" key="4">
    <source>
        <dbReference type="ARBA" id="ARBA00012438"/>
    </source>
</evidence>
<dbReference type="GO" id="GO:0000155">
    <property type="term" value="F:phosphorelay sensor kinase activity"/>
    <property type="evidence" value="ECO:0007669"/>
    <property type="project" value="InterPro"/>
</dbReference>
<keyword evidence="9" id="KW-0479">Metal-binding</keyword>
<dbReference type="SUPFAM" id="SSF55874">
    <property type="entry name" value="ATPase domain of HSP90 chaperone/DNA topoisomerase II/histidine kinase"/>
    <property type="match status" value="1"/>
</dbReference>
<dbReference type="PRINTS" id="PR00344">
    <property type="entry name" value="BCTRLSENSOR"/>
</dbReference>
<dbReference type="GO" id="GO:0046872">
    <property type="term" value="F:metal ion binding"/>
    <property type="evidence" value="ECO:0007669"/>
    <property type="project" value="UniProtKB-KW"/>
</dbReference>
<dbReference type="GO" id="GO:0005737">
    <property type="term" value="C:cytoplasm"/>
    <property type="evidence" value="ECO:0007669"/>
    <property type="project" value="UniProtKB-SubCell"/>
</dbReference>
<comment type="caution">
    <text evidence="16">The sequence shown here is derived from an EMBL/GenBank/DDBJ whole genome shotgun (WGS) entry which is preliminary data.</text>
</comment>
<feature type="transmembrane region" description="Helical" evidence="14">
    <location>
        <begin position="21"/>
        <end position="40"/>
    </location>
</feature>
<gene>
    <name evidence="16" type="ORF">EG028_14720</name>
</gene>
<keyword evidence="10" id="KW-0408">Iron</keyword>
<keyword evidence="17" id="KW-1185">Reference proteome</keyword>
<dbReference type="Pfam" id="PF07495">
    <property type="entry name" value="Y_Y_Y"/>
    <property type="match status" value="1"/>
</dbReference>
<dbReference type="InterPro" id="IPR005467">
    <property type="entry name" value="His_kinase_dom"/>
</dbReference>
<evidence type="ECO:0000256" key="12">
    <source>
        <dbReference type="ARBA" id="ARBA00024827"/>
    </source>
</evidence>
<dbReference type="InterPro" id="IPR011123">
    <property type="entry name" value="Y_Y_Y"/>
</dbReference>
<dbReference type="InterPro" id="IPR011712">
    <property type="entry name" value="Sig_transdc_His_kin_sub3_dim/P"/>
</dbReference>
<evidence type="ECO:0000256" key="3">
    <source>
        <dbReference type="ARBA" id="ARBA00004496"/>
    </source>
</evidence>
<evidence type="ECO:0000256" key="5">
    <source>
        <dbReference type="ARBA" id="ARBA00017322"/>
    </source>
</evidence>
<evidence type="ECO:0000256" key="13">
    <source>
        <dbReference type="ARBA" id="ARBA00030800"/>
    </source>
</evidence>
<evidence type="ECO:0000313" key="16">
    <source>
        <dbReference type="EMBL" id="RPD40553.1"/>
    </source>
</evidence>
<dbReference type="GO" id="GO:0046983">
    <property type="term" value="F:protein dimerization activity"/>
    <property type="evidence" value="ECO:0007669"/>
    <property type="project" value="InterPro"/>
</dbReference>
<organism evidence="16 17">
    <name type="scientific">Chitinophaga barathri</name>
    <dbReference type="NCBI Taxonomy" id="1647451"/>
    <lineage>
        <taxon>Bacteria</taxon>
        <taxon>Pseudomonadati</taxon>
        <taxon>Bacteroidota</taxon>
        <taxon>Chitinophagia</taxon>
        <taxon>Chitinophagales</taxon>
        <taxon>Chitinophagaceae</taxon>
        <taxon>Chitinophaga</taxon>
    </lineage>
</organism>
<dbReference type="InterPro" id="IPR036890">
    <property type="entry name" value="HATPase_C_sf"/>
</dbReference>
<comment type="catalytic activity">
    <reaction evidence="1">
        <text>ATP + protein L-histidine = ADP + protein N-phospho-L-histidine.</text>
        <dbReference type="EC" id="2.7.13.3"/>
    </reaction>
</comment>
<dbReference type="Proteomes" id="UP000279089">
    <property type="component" value="Unassembled WGS sequence"/>
</dbReference>
<evidence type="ECO:0000256" key="11">
    <source>
        <dbReference type="ARBA" id="ARBA00023014"/>
    </source>
</evidence>
<dbReference type="SUPFAM" id="SSF63829">
    <property type="entry name" value="Calcium-dependent phosphotriesterase"/>
    <property type="match status" value="2"/>
</dbReference>
<dbReference type="AlphaFoldDB" id="A0A3N4MYQ8"/>
<evidence type="ECO:0000313" key="17">
    <source>
        <dbReference type="Proteomes" id="UP000279089"/>
    </source>
</evidence>
<name>A0A3N4MYQ8_9BACT</name>
<dbReference type="Pfam" id="PF07730">
    <property type="entry name" value="HisKA_3"/>
    <property type="match status" value="1"/>
</dbReference>
<dbReference type="Gene3D" id="2.130.10.10">
    <property type="entry name" value="YVTN repeat-like/Quinoprotein amine dehydrogenase"/>
    <property type="match status" value="3"/>
</dbReference>
<evidence type="ECO:0000256" key="14">
    <source>
        <dbReference type="SAM" id="Phobius"/>
    </source>
</evidence>
<protein>
    <recommendedName>
        <fullName evidence="5">Oxygen sensor histidine kinase NreB</fullName>
        <ecNumber evidence="4">2.7.13.3</ecNumber>
    </recommendedName>
    <alternativeName>
        <fullName evidence="13">Nitrogen regulation protein B</fullName>
    </alternativeName>
</protein>
<dbReference type="Pfam" id="PF02518">
    <property type="entry name" value="HATPase_c"/>
    <property type="match status" value="1"/>
</dbReference>
<keyword evidence="14" id="KW-0812">Transmembrane</keyword>
<comment type="subcellular location">
    <subcellularLocation>
        <location evidence="3">Cytoplasm</location>
    </subcellularLocation>
</comment>
<keyword evidence="11" id="KW-0411">Iron-sulfur</keyword>
<keyword evidence="14" id="KW-0472">Membrane</keyword>
<comment type="cofactor">
    <cofactor evidence="2">
        <name>[4Fe-4S] cluster</name>
        <dbReference type="ChEBI" id="CHEBI:49883"/>
    </cofactor>
</comment>
<dbReference type="InterPro" id="IPR004358">
    <property type="entry name" value="Sig_transdc_His_kin-like_C"/>
</dbReference>
<keyword evidence="7" id="KW-0963">Cytoplasm</keyword>
<dbReference type="CDD" id="cd16917">
    <property type="entry name" value="HATPase_UhpB-NarQ-NarX-like"/>
    <property type="match status" value="1"/>
</dbReference>
<dbReference type="PROSITE" id="PS50109">
    <property type="entry name" value="HIS_KIN"/>
    <property type="match status" value="1"/>
</dbReference>
<keyword evidence="14" id="KW-1133">Transmembrane helix</keyword>
<evidence type="ECO:0000256" key="6">
    <source>
        <dbReference type="ARBA" id="ARBA00022485"/>
    </source>
</evidence>
<dbReference type="Gene3D" id="3.30.565.10">
    <property type="entry name" value="Histidine kinase-like ATPase, C-terminal domain"/>
    <property type="match status" value="1"/>
</dbReference>
<dbReference type="PANTHER" id="PTHR43547:SF2">
    <property type="entry name" value="HYBRID SIGNAL TRANSDUCTION HISTIDINE KINASE C"/>
    <property type="match status" value="1"/>
</dbReference>